<protein>
    <submittedName>
        <fullName evidence="1">Uncharacterized protein</fullName>
    </submittedName>
</protein>
<name>A0A2P2KZB6_RHIMU</name>
<dbReference type="EMBL" id="GGEC01030590">
    <property type="protein sequence ID" value="MBX11074.1"/>
    <property type="molecule type" value="Transcribed_RNA"/>
</dbReference>
<accession>A0A2P2KZB6</accession>
<proteinExistence type="predicted"/>
<reference evidence="1" key="1">
    <citation type="submission" date="2018-02" db="EMBL/GenBank/DDBJ databases">
        <title>Rhizophora mucronata_Transcriptome.</title>
        <authorList>
            <person name="Meera S.P."/>
            <person name="Sreeshan A."/>
            <person name="Augustine A."/>
        </authorList>
    </citation>
    <scope>NUCLEOTIDE SEQUENCE</scope>
    <source>
        <tissue evidence="1">Leaf</tissue>
    </source>
</reference>
<evidence type="ECO:0000313" key="1">
    <source>
        <dbReference type="EMBL" id="MBX11074.1"/>
    </source>
</evidence>
<dbReference type="AlphaFoldDB" id="A0A2P2KZB6"/>
<sequence length="86" mass="9484">MMASALLSTACFLPSNKGGLNGLGVNLRSSFGGIKLYDEVVMRRNNISGIRKERVLVASVVYDAFPPTHRPLPFYPTTLISCFEYN</sequence>
<organism evidence="1">
    <name type="scientific">Rhizophora mucronata</name>
    <name type="common">Asiatic mangrove</name>
    <dbReference type="NCBI Taxonomy" id="61149"/>
    <lineage>
        <taxon>Eukaryota</taxon>
        <taxon>Viridiplantae</taxon>
        <taxon>Streptophyta</taxon>
        <taxon>Embryophyta</taxon>
        <taxon>Tracheophyta</taxon>
        <taxon>Spermatophyta</taxon>
        <taxon>Magnoliopsida</taxon>
        <taxon>eudicotyledons</taxon>
        <taxon>Gunneridae</taxon>
        <taxon>Pentapetalae</taxon>
        <taxon>rosids</taxon>
        <taxon>fabids</taxon>
        <taxon>Malpighiales</taxon>
        <taxon>Rhizophoraceae</taxon>
        <taxon>Rhizophora</taxon>
    </lineage>
</organism>